<keyword evidence="2" id="KW-0472">Membrane</keyword>
<evidence type="ECO:0000313" key="4">
    <source>
        <dbReference type="Proteomes" id="UP000318538"/>
    </source>
</evidence>
<accession>A0A517NKU6</accession>
<keyword evidence="4" id="KW-1185">Reference proteome</keyword>
<feature type="transmembrane region" description="Helical" evidence="2">
    <location>
        <begin position="35"/>
        <end position="60"/>
    </location>
</feature>
<dbReference type="AlphaFoldDB" id="A0A517NKU6"/>
<dbReference type="Proteomes" id="UP000318538">
    <property type="component" value="Chromosome"/>
</dbReference>
<feature type="compositionally biased region" description="Polar residues" evidence="1">
    <location>
        <begin position="1"/>
        <end position="13"/>
    </location>
</feature>
<feature type="region of interest" description="Disordered" evidence="1">
    <location>
        <begin position="1"/>
        <end position="30"/>
    </location>
</feature>
<evidence type="ECO:0000313" key="3">
    <source>
        <dbReference type="EMBL" id="QDT07764.1"/>
    </source>
</evidence>
<evidence type="ECO:0000256" key="1">
    <source>
        <dbReference type="SAM" id="MobiDB-lite"/>
    </source>
</evidence>
<keyword evidence="2" id="KW-0812">Transmembrane</keyword>
<organism evidence="3 4">
    <name type="scientific">Rubripirellula lacrimiformis</name>
    <dbReference type="NCBI Taxonomy" id="1930273"/>
    <lineage>
        <taxon>Bacteria</taxon>
        <taxon>Pseudomonadati</taxon>
        <taxon>Planctomycetota</taxon>
        <taxon>Planctomycetia</taxon>
        <taxon>Pirellulales</taxon>
        <taxon>Pirellulaceae</taxon>
        <taxon>Rubripirellula</taxon>
    </lineage>
</organism>
<protein>
    <submittedName>
        <fullName evidence="3">Uncharacterized protein</fullName>
    </submittedName>
</protein>
<feature type="compositionally biased region" description="Polar residues" evidence="1">
    <location>
        <begin position="20"/>
        <end position="29"/>
    </location>
</feature>
<reference evidence="3 4" key="1">
    <citation type="submission" date="2019-02" db="EMBL/GenBank/DDBJ databases">
        <title>Deep-cultivation of Planctomycetes and their phenomic and genomic characterization uncovers novel biology.</title>
        <authorList>
            <person name="Wiegand S."/>
            <person name="Jogler M."/>
            <person name="Boedeker C."/>
            <person name="Pinto D."/>
            <person name="Vollmers J."/>
            <person name="Rivas-Marin E."/>
            <person name="Kohn T."/>
            <person name="Peeters S.H."/>
            <person name="Heuer A."/>
            <person name="Rast P."/>
            <person name="Oberbeckmann S."/>
            <person name="Bunk B."/>
            <person name="Jeske O."/>
            <person name="Meyerdierks A."/>
            <person name="Storesund J.E."/>
            <person name="Kallscheuer N."/>
            <person name="Luecker S."/>
            <person name="Lage O.M."/>
            <person name="Pohl T."/>
            <person name="Merkel B.J."/>
            <person name="Hornburger P."/>
            <person name="Mueller R.-W."/>
            <person name="Bruemmer F."/>
            <person name="Labrenz M."/>
            <person name="Spormann A.M."/>
            <person name="Op den Camp H."/>
            <person name="Overmann J."/>
            <person name="Amann R."/>
            <person name="Jetten M.S.M."/>
            <person name="Mascher T."/>
            <person name="Medema M.H."/>
            <person name="Devos D.P."/>
            <person name="Kaster A.-K."/>
            <person name="Ovreas L."/>
            <person name="Rohde M."/>
            <person name="Galperin M.Y."/>
            <person name="Jogler C."/>
        </authorList>
    </citation>
    <scope>NUCLEOTIDE SEQUENCE [LARGE SCALE GENOMIC DNA]</scope>
    <source>
        <strain evidence="3 4">K22_7</strain>
    </source>
</reference>
<name>A0A517NKU6_9BACT</name>
<sequence>MHRPSSKITNARQATDKLNSRSSGKTSEGSIRHPIGALFVIGSIALTALIFAWCAVYGVWNIDSNGIGETPALVLGVRMFAIAAMGMAAVLMGALTCIAVPRWRGVALVCLRVHTARLKLRPNG</sequence>
<keyword evidence="2" id="KW-1133">Transmembrane helix</keyword>
<dbReference type="KEGG" id="rlc:K227x_61920"/>
<gene>
    <name evidence="3" type="ORF">K227x_61920</name>
</gene>
<feature type="transmembrane region" description="Helical" evidence="2">
    <location>
        <begin position="80"/>
        <end position="100"/>
    </location>
</feature>
<dbReference type="EMBL" id="CP036525">
    <property type="protein sequence ID" value="QDT07764.1"/>
    <property type="molecule type" value="Genomic_DNA"/>
</dbReference>
<evidence type="ECO:0000256" key="2">
    <source>
        <dbReference type="SAM" id="Phobius"/>
    </source>
</evidence>
<proteinExistence type="predicted"/>